<evidence type="ECO:0000256" key="1">
    <source>
        <dbReference type="ARBA" id="ARBA00022737"/>
    </source>
</evidence>
<name>A0A177B9X8_9BILA</name>
<dbReference type="GO" id="GO:0016460">
    <property type="term" value="C:myosin II complex"/>
    <property type="evidence" value="ECO:0007669"/>
    <property type="project" value="TreeGrafter"/>
</dbReference>
<proteinExistence type="predicted"/>
<evidence type="ECO:0000256" key="2">
    <source>
        <dbReference type="ARBA" id="ARBA00022837"/>
    </source>
</evidence>
<feature type="domain" description="EF-hand" evidence="3">
    <location>
        <begin position="6"/>
        <end position="41"/>
    </location>
</feature>
<keyword evidence="2" id="KW-0106">Calcium</keyword>
<dbReference type="Gene3D" id="1.10.238.10">
    <property type="entry name" value="EF-hand"/>
    <property type="match status" value="1"/>
</dbReference>
<dbReference type="AlphaFoldDB" id="A0A177B9X8"/>
<dbReference type="GO" id="GO:0005509">
    <property type="term" value="F:calcium ion binding"/>
    <property type="evidence" value="ECO:0007669"/>
    <property type="project" value="InterPro"/>
</dbReference>
<dbReference type="OrthoDB" id="26525at2759"/>
<dbReference type="PROSITE" id="PS50222">
    <property type="entry name" value="EF_HAND_2"/>
    <property type="match status" value="1"/>
</dbReference>
<evidence type="ECO:0000313" key="5">
    <source>
        <dbReference type="Proteomes" id="UP000078046"/>
    </source>
</evidence>
<dbReference type="PANTHER" id="PTHR23048:SF0">
    <property type="entry name" value="CALMODULIN LIKE 3"/>
    <property type="match status" value="1"/>
</dbReference>
<protein>
    <recommendedName>
        <fullName evidence="3">EF-hand domain-containing protein</fullName>
    </recommendedName>
</protein>
<dbReference type="InterPro" id="IPR018247">
    <property type="entry name" value="EF_Hand_1_Ca_BS"/>
</dbReference>
<reference evidence="4 5" key="1">
    <citation type="submission" date="2016-04" db="EMBL/GenBank/DDBJ databases">
        <title>The genome of Intoshia linei affirms orthonectids as highly simplified spiralians.</title>
        <authorList>
            <person name="Mikhailov K.V."/>
            <person name="Slusarev G.S."/>
            <person name="Nikitin M.A."/>
            <person name="Logacheva M.D."/>
            <person name="Penin A."/>
            <person name="Aleoshin V."/>
            <person name="Panchin Y.V."/>
        </authorList>
    </citation>
    <scope>NUCLEOTIDE SEQUENCE [LARGE SCALE GENOMIC DNA]</scope>
    <source>
        <strain evidence="4">Intl2013</strain>
        <tissue evidence="4">Whole animal</tissue>
    </source>
</reference>
<dbReference type="InterPro" id="IPR050230">
    <property type="entry name" value="CALM/Myosin/TropC-like"/>
</dbReference>
<evidence type="ECO:0000313" key="4">
    <source>
        <dbReference type="EMBL" id="OAF70351.1"/>
    </source>
</evidence>
<dbReference type="InterPro" id="IPR002048">
    <property type="entry name" value="EF_hand_dom"/>
</dbReference>
<organism evidence="4 5">
    <name type="scientific">Intoshia linei</name>
    <dbReference type="NCBI Taxonomy" id="1819745"/>
    <lineage>
        <taxon>Eukaryota</taxon>
        <taxon>Metazoa</taxon>
        <taxon>Spiralia</taxon>
        <taxon>Lophotrochozoa</taxon>
        <taxon>Mesozoa</taxon>
        <taxon>Orthonectida</taxon>
        <taxon>Rhopaluridae</taxon>
        <taxon>Intoshia</taxon>
    </lineage>
</organism>
<gene>
    <name evidence="4" type="ORF">A3Q56_01879</name>
</gene>
<sequence length="150" mass="17310">MILTRKNVEDLRDAFIFMDYNKDGKINNIDVAMLIRSIGLCCSNSEIHNIVQHISKNFNGEIDLENLTLLITEKMVQTPKLNVDSLQKIFQNLENSLKPFANQSKLRHLLKSIGLRLTDKEIDTLFKKTNCLSKDGEKINYIDLIEKVKM</sequence>
<keyword evidence="1" id="KW-0677">Repeat</keyword>
<evidence type="ECO:0000259" key="3">
    <source>
        <dbReference type="PROSITE" id="PS50222"/>
    </source>
</evidence>
<comment type="caution">
    <text evidence="4">The sequence shown here is derived from an EMBL/GenBank/DDBJ whole genome shotgun (WGS) entry which is preliminary data.</text>
</comment>
<accession>A0A177B9X8</accession>
<dbReference type="Proteomes" id="UP000078046">
    <property type="component" value="Unassembled WGS sequence"/>
</dbReference>
<dbReference type="InterPro" id="IPR011992">
    <property type="entry name" value="EF-hand-dom_pair"/>
</dbReference>
<dbReference type="SUPFAM" id="SSF47473">
    <property type="entry name" value="EF-hand"/>
    <property type="match status" value="1"/>
</dbReference>
<dbReference type="FunFam" id="1.10.238.10:FF:000178">
    <property type="entry name" value="Calmodulin-2 A"/>
    <property type="match status" value="1"/>
</dbReference>
<dbReference type="PROSITE" id="PS00018">
    <property type="entry name" value="EF_HAND_1"/>
    <property type="match status" value="1"/>
</dbReference>
<keyword evidence="5" id="KW-1185">Reference proteome</keyword>
<dbReference type="EMBL" id="LWCA01000158">
    <property type="protein sequence ID" value="OAF70351.1"/>
    <property type="molecule type" value="Genomic_DNA"/>
</dbReference>
<dbReference type="PANTHER" id="PTHR23048">
    <property type="entry name" value="MYOSIN LIGHT CHAIN 1, 3"/>
    <property type="match status" value="1"/>
</dbReference>